<evidence type="ECO:0000256" key="2">
    <source>
        <dbReference type="SAM" id="Phobius"/>
    </source>
</evidence>
<dbReference type="InterPro" id="IPR012338">
    <property type="entry name" value="Beta-lactam/transpept-like"/>
</dbReference>
<dbReference type="Pfam" id="PF13354">
    <property type="entry name" value="Beta-lactamase2"/>
    <property type="match status" value="1"/>
</dbReference>
<dbReference type="Proteomes" id="UP000181951">
    <property type="component" value="Unassembled WGS sequence"/>
</dbReference>
<dbReference type="SUPFAM" id="SSF56601">
    <property type="entry name" value="beta-lactamase/transpeptidase-like"/>
    <property type="match status" value="1"/>
</dbReference>
<evidence type="ECO:0000256" key="1">
    <source>
        <dbReference type="SAM" id="MobiDB-lite"/>
    </source>
</evidence>
<evidence type="ECO:0000313" key="4">
    <source>
        <dbReference type="EMBL" id="SEO26649.1"/>
    </source>
</evidence>
<accession>A0A1H8NB24</accession>
<feature type="transmembrane region" description="Helical" evidence="2">
    <location>
        <begin position="21"/>
        <end position="41"/>
    </location>
</feature>
<evidence type="ECO:0000313" key="5">
    <source>
        <dbReference type="Proteomes" id="UP000181951"/>
    </source>
</evidence>
<name>A0A1H8NB24_9ACTN</name>
<dbReference type="PANTHER" id="PTHR35333:SF3">
    <property type="entry name" value="BETA-LACTAMASE-TYPE TRANSPEPTIDASE FOLD CONTAINING PROTEIN"/>
    <property type="match status" value="1"/>
</dbReference>
<keyword evidence="2" id="KW-1133">Transmembrane helix</keyword>
<dbReference type="GO" id="GO:0046677">
    <property type="term" value="P:response to antibiotic"/>
    <property type="evidence" value="ECO:0007669"/>
    <property type="project" value="InterPro"/>
</dbReference>
<dbReference type="Gene3D" id="3.40.710.10">
    <property type="entry name" value="DD-peptidase/beta-lactamase superfamily"/>
    <property type="match status" value="1"/>
</dbReference>
<gene>
    <name evidence="4" type="ORF">SAMN05216267_1021119</name>
</gene>
<organism evidence="4 5">
    <name type="scientific">Actinacidiphila rubida</name>
    <dbReference type="NCBI Taxonomy" id="310780"/>
    <lineage>
        <taxon>Bacteria</taxon>
        <taxon>Bacillati</taxon>
        <taxon>Actinomycetota</taxon>
        <taxon>Actinomycetes</taxon>
        <taxon>Kitasatosporales</taxon>
        <taxon>Streptomycetaceae</taxon>
        <taxon>Actinacidiphila</taxon>
    </lineage>
</organism>
<feature type="domain" description="Beta-lactamase class A catalytic" evidence="3">
    <location>
        <begin position="177"/>
        <end position="320"/>
    </location>
</feature>
<dbReference type="EMBL" id="FODD01000021">
    <property type="protein sequence ID" value="SEO26649.1"/>
    <property type="molecule type" value="Genomic_DNA"/>
</dbReference>
<proteinExistence type="predicted"/>
<dbReference type="AlphaFoldDB" id="A0A1H8NB24"/>
<dbReference type="RefSeq" id="WP_079176134.1">
    <property type="nucleotide sequence ID" value="NZ_FODD01000021.1"/>
</dbReference>
<keyword evidence="5" id="KW-1185">Reference proteome</keyword>
<sequence>MTEERPPSPDGGGRAAPWARPLLVSVTALAAIAVLTLATIAQSPSAPAADDAKSTGAASGSGAPPSSAAAPATTAPPAAATRSPATTAPASPSPSPTATRAKRSASAVVARAVAALSPGGDVAVAVTDLDDDEDTSAAYDSSDEGGNTYDTASIVKVDILAALLLRAQQAGTHLTANQRALATVMIERSDNDAADALWDAIGGGSGLDAANDRLGLDHTTPGSGELWGLTQTTPADQLTLLRAVFTADGSPLSSASRAYIAGLMGSVTGAQTWGVSAADSDEAGFALKNGWLQRSRTGLWDINSIGQVVHDGHRMLIAVLSSGQGSERTGIDLVERAAAAAADAFRAR</sequence>
<dbReference type="GO" id="GO:0008800">
    <property type="term" value="F:beta-lactamase activity"/>
    <property type="evidence" value="ECO:0007669"/>
    <property type="project" value="InterPro"/>
</dbReference>
<dbReference type="OrthoDB" id="3524371at2"/>
<keyword evidence="2" id="KW-0472">Membrane</keyword>
<feature type="region of interest" description="Disordered" evidence="1">
    <location>
        <begin position="42"/>
        <end position="103"/>
    </location>
</feature>
<keyword evidence="2" id="KW-0812">Transmembrane</keyword>
<reference evidence="4 5" key="1">
    <citation type="submission" date="2016-10" db="EMBL/GenBank/DDBJ databases">
        <authorList>
            <person name="de Groot N.N."/>
        </authorList>
    </citation>
    <scope>NUCLEOTIDE SEQUENCE [LARGE SCALE GENOMIC DNA]</scope>
    <source>
        <strain evidence="4 5">CGMCC 4.2026</strain>
    </source>
</reference>
<dbReference type="GO" id="GO:0030655">
    <property type="term" value="P:beta-lactam antibiotic catabolic process"/>
    <property type="evidence" value="ECO:0007669"/>
    <property type="project" value="InterPro"/>
</dbReference>
<evidence type="ECO:0000259" key="3">
    <source>
        <dbReference type="Pfam" id="PF13354"/>
    </source>
</evidence>
<protein>
    <submittedName>
        <fullName evidence="4">Beta-lactamase enzyme family protein</fullName>
    </submittedName>
</protein>
<dbReference type="InterPro" id="IPR045155">
    <property type="entry name" value="Beta-lactam_cat"/>
</dbReference>
<dbReference type="STRING" id="310780.SAMN05216267_1021119"/>
<dbReference type="PANTHER" id="PTHR35333">
    <property type="entry name" value="BETA-LACTAMASE"/>
    <property type="match status" value="1"/>
</dbReference>
<dbReference type="InterPro" id="IPR000871">
    <property type="entry name" value="Beta-lactam_class-A"/>
</dbReference>